<dbReference type="Gene3D" id="2.60.40.10">
    <property type="entry name" value="Immunoglobulins"/>
    <property type="match status" value="1"/>
</dbReference>
<feature type="compositionally biased region" description="Polar residues" evidence="1">
    <location>
        <begin position="166"/>
        <end position="178"/>
    </location>
</feature>
<gene>
    <name evidence="2" type="ORF">METZ01_LOCUS160079</name>
</gene>
<feature type="region of interest" description="Disordered" evidence="1">
    <location>
        <begin position="165"/>
        <end position="188"/>
    </location>
</feature>
<dbReference type="InterPro" id="IPR036116">
    <property type="entry name" value="FN3_sf"/>
</dbReference>
<dbReference type="AlphaFoldDB" id="A0A382B0C3"/>
<reference evidence="2" key="1">
    <citation type="submission" date="2018-05" db="EMBL/GenBank/DDBJ databases">
        <authorList>
            <person name="Lanie J.A."/>
            <person name="Ng W.-L."/>
            <person name="Kazmierczak K.M."/>
            <person name="Andrzejewski T.M."/>
            <person name="Davidsen T.M."/>
            <person name="Wayne K.J."/>
            <person name="Tettelin H."/>
            <person name="Glass J.I."/>
            <person name="Rusch D."/>
            <person name="Podicherti R."/>
            <person name="Tsui H.-C.T."/>
            <person name="Winkler M.E."/>
        </authorList>
    </citation>
    <scope>NUCLEOTIDE SEQUENCE</scope>
</reference>
<dbReference type="InterPro" id="IPR013783">
    <property type="entry name" value="Ig-like_fold"/>
</dbReference>
<proteinExistence type="predicted"/>
<dbReference type="EMBL" id="UINC01027641">
    <property type="protein sequence ID" value="SVB07225.1"/>
    <property type="molecule type" value="Genomic_DNA"/>
</dbReference>
<dbReference type="Gene3D" id="2.60.120.260">
    <property type="entry name" value="Galactose-binding domain-like"/>
    <property type="match status" value="1"/>
</dbReference>
<dbReference type="Pfam" id="PF20773">
    <property type="entry name" value="InhA-like_MAM"/>
    <property type="match status" value="1"/>
</dbReference>
<name>A0A382B0C3_9ZZZZ</name>
<evidence type="ECO:0000313" key="2">
    <source>
        <dbReference type="EMBL" id="SVB07225.1"/>
    </source>
</evidence>
<feature type="non-terminal residue" evidence="2">
    <location>
        <position position="689"/>
    </location>
</feature>
<accession>A0A382B0C3</accession>
<protein>
    <submittedName>
        <fullName evidence="2">Uncharacterized protein</fullName>
    </submittedName>
</protein>
<evidence type="ECO:0000256" key="1">
    <source>
        <dbReference type="SAM" id="MobiDB-lite"/>
    </source>
</evidence>
<sequence length="689" mass="75289">MIRNFQSIFLILALISGLTAQGNVLQINSPSTGEIISTSFLPVNYSLAAYFDIGDSACTDCDGFIRVTMNYSYAGSFHSTGPDTIQDVTNGQYLLGLEVVDPNGNSFDPEIIDTVSFTTVGNPEFCEPGGLMAYAGDGRNILIWNEPFAASSENPFPATPDLGDYNTGTSDGSSFTETSEMKAHGGPNTSRLSGWARFSLLGLSPTVDIDSVIFNYYVNDTYYPWWSVTPVSVDPLTTDAATLHADINAEAINSTEAYLYRSEVSTFSGGFYSNTLINSANSDLADAVPNGYFVIGIASRDGSDLYWLYIDGWNETNPPSLDVYWSAPGGRQGIYSAPAISNNINFSTEEINIYKNAITNGLPYPDYLNEIADYETPRDPMPFPRDVDINCGTFEYYKIYDAYSFTFIDSADTNYYVHSGLTNNTRYCYYISAYYTEGESDTSTTVCAIPETFVPDPVTNLSSAGLDEEALIYWTSPTTPEYEYYTSFEDSAAAGFIAQGGFEIGEPDYALGPAAAGSGANCWGTNLTGAYLTSAFATLTSPEFDISAMTSPAMQINHWYQIESYYDGGNVKISTDGGNTWILLLPEIDYPADSIYSLNAGIPGEQAYSGTTVGNFWHTVQFNLDASDSLVQFRFDFGSDTFLQYAGWYIDDFALMDIGLGREIDGELTKYNIYQDGALLDSTTATSHM</sequence>
<dbReference type="SUPFAM" id="SSF49265">
    <property type="entry name" value="Fibronectin type III"/>
    <property type="match status" value="1"/>
</dbReference>
<organism evidence="2">
    <name type="scientific">marine metagenome</name>
    <dbReference type="NCBI Taxonomy" id="408172"/>
    <lineage>
        <taxon>unclassified sequences</taxon>
        <taxon>metagenomes</taxon>
        <taxon>ecological metagenomes</taxon>
    </lineage>
</organism>